<evidence type="ECO:0000313" key="2">
    <source>
        <dbReference type="Proteomes" id="UP001060085"/>
    </source>
</evidence>
<keyword evidence="2" id="KW-1185">Reference proteome</keyword>
<gene>
    <name evidence="1" type="ORF">M9H77_01994</name>
</gene>
<protein>
    <submittedName>
        <fullName evidence="1">Uncharacterized protein</fullName>
    </submittedName>
</protein>
<dbReference type="EMBL" id="CM044701">
    <property type="protein sequence ID" value="KAI5680767.1"/>
    <property type="molecule type" value="Genomic_DNA"/>
</dbReference>
<reference evidence="2" key="1">
    <citation type="journal article" date="2023" name="Nat. Plants">
        <title>Single-cell RNA sequencing provides a high-resolution roadmap for understanding the multicellular compartmentation of specialized metabolism.</title>
        <authorList>
            <person name="Sun S."/>
            <person name="Shen X."/>
            <person name="Li Y."/>
            <person name="Li Y."/>
            <person name="Wang S."/>
            <person name="Li R."/>
            <person name="Zhang H."/>
            <person name="Shen G."/>
            <person name="Guo B."/>
            <person name="Wei J."/>
            <person name="Xu J."/>
            <person name="St-Pierre B."/>
            <person name="Chen S."/>
            <person name="Sun C."/>
        </authorList>
    </citation>
    <scope>NUCLEOTIDE SEQUENCE [LARGE SCALE GENOMIC DNA]</scope>
</reference>
<accession>A0ACC0C753</accession>
<comment type="caution">
    <text evidence="1">The sequence shown here is derived from an EMBL/GenBank/DDBJ whole genome shotgun (WGS) entry which is preliminary data.</text>
</comment>
<organism evidence="1 2">
    <name type="scientific">Catharanthus roseus</name>
    <name type="common">Madagascar periwinkle</name>
    <name type="synonym">Vinca rosea</name>
    <dbReference type="NCBI Taxonomy" id="4058"/>
    <lineage>
        <taxon>Eukaryota</taxon>
        <taxon>Viridiplantae</taxon>
        <taxon>Streptophyta</taxon>
        <taxon>Embryophyta</taxon>
        <taxon>Tracheophyta</taxon>
        <taxon>Spermatophyta</taxon>
        <taxon>Magnoliopsida</taxon>
        <taxon>eudicotyledons</taxon>
        <taxon>Gunneridae</taxon>
        <taxon>Pentapetalae</taxon>
        <taxon>asterids</taxon>
        <taxon>lamiids</taxon>
        <taxon>Gentianales</taxon>
        <taxon>Apocynaceae</taxon>
        <taxon>Rauvolfioideae</taxon>
        <taxon>Vinceae</taxon>
        <taxon>Catharanthinae</taxon>
        <taxon>Catharanthus</taxon>
    </lineage>
</organism>
<dbReference type="Proteomes" id="UP001060085">
    <property type="component" value="Linkage Group LG01"/>
</dbReference>
<name>A0ACC0C753_CATRO</name>
<sequence>MANSVCFTPLASFNRLNKPGLISGNCSGKKVEWIGDVTQSSKHATFQSFEIKATNSDKSTKPKSIVCQDCEGNGAKVCSQCKGSGVNSVDHFNGQFKAGGLCWLCSPLNVVEYFIVFYEYESSKIRNQMLLEKGMQHTERERDMRFEATEKDCLVSPWFAENWLRDIDQICEILFTLYHEKDITSVVQSLFYDAAISKLIKHLGTVLCPTDCANCMHDYPELNNFNLIHSLHPVK</sequence>
<proteinExistence type="predicted"/>
<evidence type="ECO:0000313" key="1">
    <source>
        <dbReference type="EMBL" id="KAI5680767.1"/>
    </source>
</evidence>